<name>H3AQ35_LATCH</name>
<dbReference type="GeneTree" id="ENSGT01150000287004"/>
<accession>H3AQ35</accession>
<dbReference type="Ensembl" id="ENSLACT00000011846.1">
    <property type="protein sequence ID" value="ENSLACP00000011756.1"/>
    <property type="gene ID" value="ENSLACG00000010349.1"/>
</dbReference>
<evidence type="ECO:0000256" key="2">
    <source>
        <dbReference type="ARBA" id="ARBA00022490"/>
    </source>
</evidence>
<evidence type="ECO:0000256" key="6">
    <source>
        <dbReference type="ARBA" id="ARBA00022840"/>
    </source>
</evidence>
<dbReference type="SUPFAM" id="SSF52540">
    <property type="entry name" value="P-loop containing nucleoside triphosphate hydrolases"/>
    <property type="match status" value="1"/>
</dbReference>
<dbReference type="OMA" id="QCDLTAG"/>
<protein>
    <recommendedName>
        <fullName evidence="7">NACHT domain-containing protein</fullName>
    </recommendedName>
</protein>
<dbReference type="eggNOG" id="ENOG502SBIG">
    <property type="taxonomic scope" value="Eukaryota"/>
</dbReference>
<dbReference type="Gene3D" id="3.80.10.10">
    <property type="entry name" value="Ribonuclease Inhibitor"/>
    <property type="match status" value="3"/>
</dbReference>
<dbReference type="EMBL" id="AFYH01145871">
    <property type="status" value="NOT_ANNOTATED_CDS"/>
    <property type="molecule type" value="Genomic_DNA"/>
</dbReference>
<dbReference type="SMART" id="SM00368">
    <property type="entry name" value="LRR_RI"/>
    <property type="match status" value="13"/>
</dbReference>
<feature type="domain" description="NACHT" evidence="7">
    <location>
        <begin position="1"/>
        <end position="134"/>
    </location>
</feature>
<comment type="subcellular location">
    <subcellularLocation>
        <location evidence="1">Cytoplasm</location>
    </subcellularLocation>
</comment>
<dbReference type="Bgee" id="ENSLACG00000010349">
    <property type="expression patterns" value="Expressed in muscle tissue and 4 other cell types or tissues"/>
</dbReference>
<dbReference type="PANTHER" id="PTHR24106">
    <property type="entry name" value="NACHT, LRR AND CARD DOMAINS-CONTAINING"/>
    <property type="match status" value="1"/>
</dbReference>
<dbReference type="Proteomes" id="UP000008672">
    <property type="component" value="Unassembled WGS sequence"/>
</dbReference>
<dbReference type="InterPro" id="IPR041267">
    <property type="entry name" value="NLRP_HD2"/>
</dbReference>
<keyword evidence="4" id="KW-0677">Repeat</keyword>
<dbReference type="InParanoid" id="H3AQ35"/>
<dbReference type="InterPro" id="IPR001611">
    <property type="entry name" value="Leu-rich_rpt"/>
</dbReference>
<dbReference type="AlphaFoldDB" id="H3AQ35"/>
<dbReference type="InterPro" id="IPR051261">
    <property type="entry name" value="NLR"/>
</dbReference>
<dbReference type="Pfam" id="PF17776">
    <property type="entry name" value="NLRC4_HD2"/>
    <property type="match status" value="1"/>
</dbReference>
<keyword evidence="6" id="KW-0067">ATP-binding</keyword>
<dbReference type="PROSITE" id="PS50837">
    <property type="entry name" value="NACHT"/>
    <property type="match status" value="1"/>
</dbReference>
<dbReference type="GO" id="GO:0005524">
    <property type="term" value="F:ATP binding"/>
    <property type="evidence" value="ECO:0007669"/>
    <property type="project" value="UniProtKB-KW"/>
</dbReference>
<dbReference type="Pfam" id="PF17779">
    <property type="entry name" value="WHD_NOD2"/>
    <property type="match status" value="1"/>
</dbReference>
<evidence type="ECO:0000256" key="4">
    <source>
        <dbReference type="ARBA" id="ARBA00022737"/>
    </source>
</evidence>
<keyword evidence="9" id="KW-1185">Reference proteome</keyword>
<dbReference type="GO" id="GO:0005737">
    <property type="term" value="C:cytoplasm"/>
    <property type="evidence" value="ECO:0007669"/>
    <property type="project" value="UniProtKB-SubCell"/>
</dbReference>
<evidence type="ECO:0000256" key="3">
    <source>
        <dbReference type="ARBA" id="ARBA00022614"/>
    </source>
</evidence>
<evidence type="ECO:0000313" key="9">
    <source>
        <dbReference type="Proteomes" id="UP000008672"/>
    </source>
</evidence>
<dbReference type="InterPro" id="IPR007111">
    <property type="entry name" value="NACHT_NTPase"/>
</dbReference>
<keyword evidence="5" id="KW-0547">Nucleotide-binding</keyword>
<dbReference type="InterPro" id="IPR027417">
    <property type="entry name" value="P-loop_NTPase"/>
</dbReference>
<dbReference type="SMART" id="SM00367">
    <property type="entry name" value="LRR_CC"/>
    <property type="match status" value="6"/>
</dbReference>
<reference evidence="8" key="2">
    <citation type="submission" date="2025-08" db="UniProtKB">
        <authorList>
            <consortium name="Ensembl"/>
        </authorList>
    </citation>
    <scope>IDENTIFICATION</scope>
</reference>
<dbReference type="Pfam" id="PF13516">
    <property type="entry name" value="LRR_6"/>
    <property type="match status" value="7"/>
</dbReference>
<dbReference type="InterPro" id="IPR032675">
    <property type="entry name" value="LRR_dom_sf"/>
</dbReference>
<dbReference type="HOGENOM" id="CLU_002274_2_1_1"/>
<dbReference type="EMBL" id="AFYH01145870">
    <property type="status" value="NOT_ANNOTATED_CDS"/>
    <property type="molecule type" value="Genomic_DNA"/>
</dbReference>
<proteinExistence type="predicted"/>
<dbReference type="SUPFAM" id="SSF52047">
    <property type="entry name" value="RNI-like"/>
    <property type="match status" value="2"/>
</dbReference>
<reference evidence="8" key="3">
    <citation type="submission" date="2025-09" db="UniProtKB">
        <authorList>
            <consortium name="Ensembl"/>
        </authorList>
    </citation>
    <scope>IDENTIFICATION</scope>
</reference>
<evidence type="ECO:0000256" key="5">
    <source>
        <dbReference type="ARBA" id="ARBA00022741"/>
    </source>
</evidence>
<dbReference type="STRING" id="7897.ENSLACP00000011756"/>
<dbReference type="InterPro" id="IPR006553">
    <property type="entry name" value="Leu-rich_rpt_Cys-con_subtyp"/>
</dbReference>
<evidence type="ECO:0000313" key="8">
    <source>
        <dbReference type="Ensembl" id="ENSLACP00000011756.1"/>
    </source>
</evidence>
<reference evidence="9" key="1">
    <citation type="submission" date="2011-08" db="EMBL/GenBank/DDBJ databases">
        <title>The draft genome of Latimeria chalumnae.</title>
        <authorList>
            <person name="Di Palma F."/>
            <person name="Alfoldi J."/>
            <person name="Johnson J."/>
            <person name="Berlin A."/>
            <person name="Gnerre S."/>
            <person name="Jaffe D."/>
            <person name="MacCallum I."/>
            <person name="Young S."/>
            <person name="Walker B.J."/>
            <person name="Lander E."/>
            <person name="Lindblad-Toh K."/>
        </authorList>
    </citation>
    <scope>NUCLEOTIDE SEQUENCE [LARGE SCALE GENOMIC DNA]</scope>
    <source>
        <strain evidence="9">Wild caught</strain>
    </source>
</reference>
<dbReference type="Gene3D" id="3.40.50.300">
    <property type="entry name" value="P-loop containing nucleotide triphosphate hydrolases"/>
    <property type="match status" value="1"/>
</dbReference>
<evidence type="ECO:0000259" key="7">
    <source>
        <dbReference type="PROSITE" id="PS50837"/>
    </source>
</evidence>
<sequence>TIVISGVPGIGKTTLVQKLLCDWAAGEHHQRFAFIFLFKFRDLNHWREPTSLAELIVKHHPCLNDLDSLRKPENLLFIFDGLDESRTSINFKDKPLQTYSNPEYFTTISNIVTSLMGQEALKGCSVVITSRPTALESANIKAVERCTEIIGFLAEQRKIYFKQFFSDERVSIEAFEYVRQNDILYTMCFNPSYCWILCSVLKSYFTKENKCQQRPKTISQLFADFICNILTNHKRDTDSPRDILTSISKLALYGVCNKCLVFDERDMDSFRIHSSPFLSGFMKEIMQKEESFNRLVFTYLHLTVQEFLAALFPLLDTTADVTELLNKADSYEDGRFEILLCFLSGLCHTGTRDKFTEILGLLSVESICKVIDWLKTKAERELQQVNKRALLNTLHCLYETQNTTLIRSTVGNQKSLNLTKLNLNPVDCYVLSYILTCCTEIESLDLPESQLGEEEFSKLKPGLNKCKRIRLQRCNLTAGCCEDLSSILSTNSLLTELNLTLNELGDSGVKRLSVGLRDPNCKLQKLVLRQCDLTAGCCRDLSSVLSTNSSLMELNLWQNKLGDSGLKCLSAGLRDPNCKLQKLGLVQCGLTASCCEDLSSILSTNSSLMELNLGRNRLTELDLEGNNLGDSGVKCLSAGLRDPNCKLQKLLLWECGLTAGCCGDLSSVLSTNSSLTQLILWDNNLGDSGVKHLSAGLMDPNCKLQKLLLRGCDLTAGCCRDFSSILSTNSSLMELDLRQNKLGDSGVKHLSTGLRDPNCKLQKLVLVQCDLTAGCCEDLSSVLSTNSSLTELDLSYNNLGDSGVKHLSTGLRDPKCELQKLELVRCGLTAGCCRDLSSILSSNSSLMELDITENYNIGDSGVTCLSAGLRDQTCKLQKLQ</sequence>
<keyword evidence="3" id="KW-0433">Leucine-rich repeat</keyword>
<evidence type="ECO:0000256" key="1">
    <source>
        <dbReference type="ARBA" id="ARBA00004496"/>
    </source>
</evidence>
<dbReference type="CDD" id="cd00116">
    <property type="entry name" value="LRR_RI"/>
    <property type="match status" value="1"/>
</dbReference>
<keyword evidence="2" id="KW-0963">Cytoplasm</keyword>
<dbReference type="InterPro" id="IPR041075">
    <property type="entry name" value="NOD1/2_WH"/>
</dbReference>
<dbReference type="Pfam" id="PF05729">
    <property type="entry name" value="NACHT"/>
    <property type="match status" value="1"/>
</dbReference>
<organism evidence="8 9">
    <name type="scientific">Latimeria chalumnae</name>
    <name type="common">Coelacanth</name>
    <dbReference type="NCBI Taxonomy" id="7897"/>
    <lineage>
        <taxon>Eukaryota</taxon>
        <taxon>Metazoa</taxon>
        <taxon>Chordata</taxon>
        <taxon>Craniata</taxon>
        <taxon>Vertebrata</taxon>
        <taxon>Euteleostomi</taxon>
        <taxon>Coelacanthiformes</taxon>
        <taxon>Coelacanthidae</taxon>
        <taxon>Latimeria</taxon>
    </lineage>
</organism>